<proteinExistence type="predicted"/>
<feature type="domain" description="RING-CH-type" evidence="11">
    <location>
        <begin position="9"/>
        <end position="98"/>
    </location>
</feature>
<keyword evidence="6" id="KW-0833">Ubl conjugation pathway</keyword>
<evidence type="ECO:0000256" key="6">
    <source>
        <dbReference type="ARBA" id="ARBA00022786"/>
    </source>
</evidence>
<gene>
    <name evidence="12" type="ORF">RMAR00112_LOCUS29292</name>
</gene>
<dbReference type="PANTHER" id="PTHR46065:SF3">
    <property type="entry name" value="FI20425P1"/>
    <property type="match status" value="1"/>
</dbReference>
<evidence type="ECO:0000256" key="2">
    <source>
        <dbReference type="ARBA" id="ARBA00022679"/>
    </source>
</evidence>
<feature type="transmembrane region" description="Helical" evidence="10">
    <location>
        <begin position="104"/>
        <end position="122"/>
    </location>
</feature>
<dbReference type="InterPro" id="IPR011016">
    <property type="entry name" value="Znf_RING-CH"/>
</dbReference>
<organism evidence="12">
    <name type="scientific">Rhodosorus marinus</name>
    <dbReference type="NCBI Taxonomy" id="101924"/>
    <lineage>
        <taxon>Eukaryota</taxon>
        <taxon>Rhodophyta</taxon>
        <taxon>Stylonematophyceae</taxon>
        <taxon>Stylonematales</taxon>
        <taxon>Stylonemataceae</taxon>
        <taxon>Rhodosorus</taxon>
    </lineage>
</organism>
<evidence type="ECO:0000256" key="3">
    <source>
        <dbReference type="ARBA" id="ARBA00022692"/>
    </source>
</evidence>
<keyword evidence="2" id="KW-0808">Transferase</keyword>
<evidence type="ECO:0000313" key="12">
    <source>
        <dbReference type="EMBL" id="CAE0061226.1"/>
    </source>
</evidence>
<feature type="transmembrane region" description="Helical" evidence="10">
    <location>
        <begin position="63"/>
        <end position="83"/>
    </location>
</feature>
<dbReference type="SMART" id="SM00744">
    <property type="entry name" value="RINGv"/>
    <property type="match status" value="1"/>
</dbReference>
<dbReference type="EMBL" id="HBHW01038153">
    <property type="protein sequence ID" value="CAE0061226.1"/>
    <property type="molecule type" value="Transcribed_RNA"/>
</dbReference>
<keyword evidence="3 10" id="KW-0812">Transmembrane</keyword>
<protein>
    <recommendedName>
        <fullName evidence="11">RING-CH-type domain-containing protein</fullName>
    </recommendedName>
</protein>
<comment type="subcellular location">
    <subcellularLocation>
        <location evidence="1">Membrane</location>
        <topology evidence="1">Multi-pass membrane protein</topology>
    </subcellularLocation>
</comment>
<accession>A0A7S3A5L0</accession>
<keyword evidence="5" id="KW-0863">Zinc-finger</keyword>
<evidence type="ECO:0000256" key="4">
    <source>
        <dbReference type="ARBA" id="ARBA00022723"/>
    </source>
</evidence>
<sequence>MGLLPRDEEAGNLEPFCRICLGGDDEDDCGHLMTPCNCTGSLRHVHKKCFETWTKNCPPQPESGTLVGAALGLLAHAGYYWLCTRVRCELCGSMYRVKRIRMRWVLRWALLLLIACAFFMGLGRISGEGPRFVCFKTQYQWWLFCFDASEEVLIHRSSLIL</sequence>
<evidence type="ECO:0000256" key="9">
    <source>
        <dbReference type="ARBA" id="ARBA00023136"/>
    </source>
</evidence>
<evidence type="ECO:0000256" key="10">
    <source>
        <dbReference type="SAM" id="Phobius"/>
    </source>
</evidence>
<evidence type="ECO:0000256" key="1">
    <source>
        <dbReference type="ARBA" id="ARBA00004141"/>
    </source>
</evidence>
<keyword evidence="9 10" id="KW-0472">Membrane</keyword>
<evidence type="ECO:0000256" key="7">
    <source>
        <dbReference type="ARBA" id="ARBA00022833"/>
    </source>
</evidence>
<keyword evidence="7" id="KW-0862">Zinc</keyword>
<name>A0A7S3A5L0_9RHOD</name>
<dbReference type="Gene3D" id="3.30.40.10">
    <property type="entry name" value="Zinc/RING finger domain, C3HC4 (zinc finger)"/>
    <property type="match status" value="1"/>
</dbReference>
<reference evidence="12" key="1">
    <citation type="submission" date="2021-01" db="EMBL/GenBank/DDBJ databases">
        <authorList>
            <person name="Corre E."/>
            <person name="Pelletier E."/>
            <person name="Niang G."/>
            <person name="Scheremetjew M."/>
            <person name="Finn R."/>
            <person name="Kale V."/>
            <person name="Holt S."/>
            <person name="Cochrane G."/>
            <person name="Meng A."/>
            <person name="Brown T."/>
            <person name="Cohen L."/>
        </authorList>
    </citation>
    <scope>NUCLEOTIDE SEQUENCE</scope>
    <source>
        <strain evidence="12">CCMP 769</strain>
    </source>
</reference>
<evidence type="ECO:0000256" key="5">
    <source>
        <dbReference type="ARBA" id="ARBA00022771"/>
    </source>
</evidence>
<keyword evidence="8 10" id="KW-1133">Transmembrane helix</keyword>
<dbReference type="Pfam" id="PF12906">
    <property type="entry name" value="RINGv"/>
    <property type="match status" value="1"/>
</dbReference>
<dbReference type="PROSITE" id="PS51292">
    <property type="entry name" value="ZF_RING_CH"/>
    <property type="match status" value="1"/>
</dbReference>
<dbReference type="SUPFAM" id="SSF57850">
    <property type="entry name" value="RING/U-box"/>
    <property type="match status" value="1"/>
</dbReference>
<evidence type="ECO:0000256" key="8">
    <source>
        <dbReference type="ARBA" id="ARBA00022989"/>
    </source>
</evidence>
<dbReference type="GO" id="GO:0008270">
    <property type="term" value="F:zinc ion binding"/>
    <property type="evidence" value="ECO:0007669"/>
    <property type="project" value="UniProtKB-KW"/>
</dbReference>
<dbReference type="AlphaFoldDB" id="A0A7S3A5L0"/>
<keyword evidence="4" id="KW-0479">Metal-binding</keyword>
<dbReference type="PANTHER" id="PTHR46065">
    <property type="entry name" value="E3 UBIQUITIN-PROTEIN LIGASE MARCH 2/3 FAMILY MEMBER"/>
    <property type="match status" value="1"/>
</dbReference>
<dbReference type="InterPro" id="IPR013083">
    <property type="entry name" value="Znf_RING/FYVE/PHD"/>
</dbReference>
<evidence type="ECO:0000259" key="11">
    <source>
        <dbReference type="PROSITE" id="PS51292"/>
    </source>
</evidence>
<dbReference type="GO" id="GO:0016740">
    <property type="term" value="F:transferase activity"/>
    <property type="evidence" value="ECO:0007669"/>
    <property type="project" value="UniProtKB-KW"/>
</dbReference>
<dbReference type="GO" id="GO:0016020">
    <property type="term" value="C:membrane"/>
    <property type="evidence" value="ECO:0007669"/>
    <property type="project" value="UniProtKB-SubCell"/>
</dbReference>